<comment type="caution">
    <text evidence="3">Lacks conserved residue(s) required for the propagation of feature annotation.</text>
</comment>
<comment type="pathway">
    <text evidence="3 4">Cofactor biosynthesis; coenzyme A biosynthesis; CoA from (R)-pantothenate: step 3/5.</text>
</comment>
<sequence>MLKGKHIVVGVSGGIAAYKSCELVSRLIKQGAQVDVIMTEAATSFVHPQTFQALSRNVVVTSLFKSIKHWEIEHISLSQKADLIVIAPATANIIGKIAGGIADDFLTTAVMASTAPVVFAPAMNTKMYENPIFQKNMKTLQRVGYQFIDPCEGLLACGDTGTGKMAEPSQIEGYVLDHFHRNQTLKDVNVLITAGPTMEPIDPVRYISNHSSGKMGFALAKAALLCGANVTLVAGPVHLEPPAGCTYHSVKTTKEMHEIVLQLFDQQQIVIKAAAVADYRPAEMATQKIKKNQPDLTIQMVKNPDILLELGKKKTHQILVGFAAETENVASYAADKMKRKRLDLMVANDVSREGAGFQHDTNEVILMKPSGEMKEISLASKEIIAQEIISEIVTILNRKKEPSA</sequence>
<dbReference type="EMBL" id="JBCITM010000002">
    <property type="protein sequence ID" value="MEN1759498.1"/>
    <property type="molecule type" value="Genomic_DNA"/>
</dbReference>
<comment type="catalytic activity">
    <reaction evidence="3 4">
        <text>(R)-4'-phosphopantothenate + L-cysteine + CTP = N-[(R)-4-phosphopantothenoyl]-L-cysteine + CMP + diphosphate + H(+)</text>
        <dbReference type="Rhea" id="RHEA:19397"/>
        <dbReference type="ChEBI" id="CHEBI:10986"/>
        <dbReference type="ChEBI" id="CHEBI:15378"/>
        <dbReference type="ChEBI" id="CHEBI:33019"/>
        <dbReference type="ChEBI" id="CHEBI:35235"/>
        <dbReference type="ChEBI" id="CHEBI:37563"/>
        <dbReference type="ChEBI" id="CHEBI:59458"/>
        <dbReference type="ChEBI" id="CHEBI:60377"/>
        <dbReference type="EC" id="6.3.2.5"/>
    </reaction>
</comment>
<comment type="catalytic activity">
    <reaction evidence="3 4">
        <text>N-[(R)-4-phosphopantothenoyl]-L-cysteine + H(+) = (R)-4'-phosphopantetheine + CO2</text>
        <dbReference type="Rhea" id="RHEA:16793"/>
        <dbReference type="ChEBI" id="CHEBI:15378"/>
        <dbReference type="ChEBI" id="CHEBI:16526"/>
        <dbReference type="ChEBI" id="CHEBI:59458"/>
        <dbReference type="ChEBI" id="CHEBI:61723"/>
        <dbReference type="EC" id="4.1.1.36"/>
    </reaction>
</comment>
<comment type="cofactor">
    <cofactor evidence="3">
        <name>FMN</name>
        <dbReference type="ChEBI" id="CHEBI:58210"/>
    </cofactor>
    <text evidence="3">Binds 1 FMN per subunit.</text>
</comment>
<dbReference type="NCBIfam" id="TIGR00521">
    <property type="entry name" value="coaBC_dfp"/>
    <property type="match status" value="1"/>
</dbReference>
<feature type="binding site" evidence="3">
    <location>
        <begin position="304"/>
        <end position="307"/>
    </location>
    <ligand>
        <name>CTP</name>
        <dbReference type="ChEBI" id="CHEBI:37563"/>
    </ligand>
</feature>
<evidence type="ECO:0000256" key="3">
    <source>
        <dbReference type="HAMAP-Rule" id="MF_02225"/>
    </source>
</evidence>
<feature type="binding site" evidence="3">
    <location>
        <position position="322"/>
    </location>
    <ligand>
        <name>CTP</name>
        <dbReference type="ChEBI" id="CHEBI:37563"/>
    </ligand>
</feature>
<keyword evidence="3 4" id="KW-0436">Ligase</keyword>
<feature type="binding site" evidence="3">
    <location>
        <position position="336"/>
    </location>
    <ligand>
        <name>CTP</name>
        <dbReference type="ChEBI" id="CHEBI:37563"/>
    </ligand>
</feature>
<dbReference type="EC" id="4.1.1.36" evidence="3"/>
<feature type="domain" description="DNA/pantothenate metabolism flavoprotein C-terminal" evidence="6">
    <location>
        <begin position="185"/>
        <end position="394"/>
    </location>
</feature>
<comment type="function">
    <text evidence="3">Catalyzes two sequential steps in the biosynthesis of coenzyme A. In the first step cysteine is conjugated to 4'-phosphopantothenate to form 4-phosphopantothenoylcysteine. In the second step the latter compound is decarboxylated to form 4'-phosphopantotheine.</text>
</comment>
<dbReference type="InterPro" id="IPR003382">
    <property type="entry name" value="Flavoprotein"/>
</dbReference>
<keyword evidence="8" id="KW-1185">Reference proteome</keyword>
<evidence type="ECO:0000259" key="6">
    <source>
        <dbReference type="Pfam" id="PF04127"/>
    </source>
</evidence>
<dbReference type="Pfam" id="PF04127">
    <property type="entry name" value="DFP"/>
    <property type="match status" value="1"/>
</dbReference>
<feature type="region of interest" description="Phosphopantothenate--cysteine ligase" evidence="3">
    <location>
        <begin position="190"/>
        <end position="404"/>
    </location>
</feature>
<dbReference type="RefSeq" id="WP_343184845.1">
    <property type="nucleotide sequence ID" value="NZ_JBCITM010000002.1"/>
</dbReference>
<feature type="binding site" evidence="3">
    <location>
        <position position="288"/>
    </location>
    <ligand>
        <name>CTP</name>
        <dbReference type="ChEBI" id="CHEBI:37563"/>
    </ligand>
</feature>
<evidence type="ECO:0000259" key="5">
    <source>
        <dbReference type="Pfam" id="PF02441"/>
    </source>
</evidence>
<organism evidence="7 8">
    <name type="scientific">Anoxynatronum sibiricum</name>
    <dbReference type="NCBI Taxonomy" id="210623"/>
    <lineage>
        <taxon>Bacteria</taxon>
        <taxon>Bacillati</taxon>
        <taxon>Bacillota</taxon>
        <taxon>Clostridia</taxon>
        <taxon>Eubacteriales</taxon>
        <taxon>Clostridiaceae</taxon>
        <taxon>Anoxynatronum</taxon>
    </lineage>
</organism>
<accession>A0ABU9VQQ0</accession>
<dbReference type="Pfam" id="PF02441">
    <property type="entry name" value="Flavoprotein"/>
    <property type="match status" value="1"/>
</dbReference>
<dbReference type="InterPro" id="IPR036551">
    <property type="entry name" value="Flavin_trans-like"/>
</dbReference>
<protein>
    <recommendedName>
        <fullName evidence="3">Coenzyme A biosynthesis bifunctional protein CoaBC</fullName>
    </recommendedName>
    <alternativeName>
        <fullName evidence="3">DNA/pantothenate metabolism flavoprotein</fullName>
    </alternativeName>
    <alternativeName>
        <fullName evidence="3">Phosphopantothenoylcysteine synthetase/decarboxylase</fullName>
        <shortName evidence="3">PPCS-PPCDC</shortName>
    </alternativeName>
    <domain>
        <recommendedName>
            <fullName evidence="3">Phosphopantothenoylcysteine decarboxylase</fullName>
            <shortName evidence="3">PPC decarboxylase</shortName>
            <shortName evidence="3">PPC-DC</shortName>
            <ecNumber evidence="3">4.1.1.36</ecNumber>
        </recommendedName>
        <alternativeName>
            <fullName evidence="3">CoaC</fullName>
        </alternativeName>
    </domain>
    <domain>
        <recommendedName>
            <fullName evidence="3">Phosphopantothenate--cysteine ligase</fullName>
            <ecNumber evidence="3">6.3.2.5</ecNumber>
        </recommendedName>
        <alternativeName>
            <fullName evidence="3">CoaB</fullName>
        </alternativeName>
        <alternativeName>
            <fullName evidence="3">Phosphopantothenoylcysteine synthetase</fullName>
            <shortName evidence="3">PPC synthetase</shortName>
            <shortName evidence="3">PPC-S</shortName>
        </alternativeName>
    </domain>
</protein>
<keyword evidence="1 3" id="KW-0210">Decarboxylase</keyword>
<dbReference type="EC" id="6.3.2.5" evidence="3"/>
<feature type="domain" description="Flavoprotein" evidence="5">
    <location>
        <begin position="5"/>
        <end position="179"/>
    </location>
</feature>
<dbReference type="HAMAP" id="MF_02225">
    <property type="entry name" value="CoaBC"/>
    <property type="match status" value="1"/>
</dbReference>
<feature type="region of interest" description="Phosphopantothenoylcysteine decarboxylase" evidence="3">
    <location>
        <begin position="1"/>
        <end position="189"/>
    </location>
</feature>
<name>A0ABU9VQQ0_9CLOT</name>
<feature type="active site" description="Proton donor" evidence="3">
    <location>
        <position position="157"/>
    </location>
</feature>
<evidence type="ECO:0000256" key="2">
    <source>
        <dbReference type="ARBA" id="ARBA00023239"/>
    </source>
</evidence>
<comment type="cofactor">
    <cofactor evidence="3">
        <name>Mg(2+)</name>
        <dbReference type="ChEBI" id="CHEBI:18420"/>
    </cofactor>
</comment>
<gene>
    <name evidence="3 7" type="primary">coaBC</name>
    <name evidence="7" type="ORF">AAIG11_03335</name>
</gene>
<proteinExistence type="inferred from homology"/>
<comment type="similarity">
    <text evidence="3 4">In the C-terminal section; belongs to the PPC synthetase family.</text>
</comment>
<evidence type="ECO:0000313" key="8">
    <source>
        <dbReference type="Proteomes" id="UP001407405"/>
    </source>
</evidence>
<comment type="function">
    <text evidence="4">Catalyzes two steps in the biosynthesis of coenzyme A. In the first step cysteine is conjugated to 4'-phosphopantothenate to form 4-phosphopantothenoylcysteine, in the latter compound is decarboxylated to form 4'-phosphopantotheine.</text>
</comment>
<keyword evidence="3 4" id="KW-0285">Flavoprotein</keyword>
<feature type="binding site" evidence="3">
    <location>
        <position position="340"/>
    </location>
    <ligand>
        <name>CTP</name>
        <dbReference type="ChEBI" id="CHEBI:37563"/>
    </ligand>
</feature>
<dbReference type="SUPFAM" id="SSF102645">
    <property type="entry name" value="CoaB-like"/>
    <property type="match status" value="1"/>
</dbReference>
<dbReference type="PANTHER" id="PTHR14359:SF6">
    <property type="entry name" value="PHOSPHOPANTOTHENOYLCYSTEINE DECARBOXYLASE"/>
    <property type="match status" value="1"/>
</dbReference>
<dbReference type="GO" id="GO:0004632">
    <property type="term" value="F:phosphopantothenate--cysteine ligase activity"/>
    <property type="evidence" value="ECO:0007669"/>
    <property type="project" value="UniProtKB-EC"/>
</dbReference>
<feature type="binding site" evidence="3">
    <location>
        <position position="278"/>
    </location>
    <ligand>
        <name>CTP</name>
        <dbReference type="ChEBI" id="CHEBI:37563"/>
    </ligand>
</feature>
<dbReference type="Gene3D" id="3.40.50.10300">
    <property type="entry name" value="CoaB-like"/>
    <property type="match status" value="1"/>
</dbReference>
<evidence type="ECO:0000256" key="4">
    <source>
        <dbReference type="RuleBase" id="RU364078"/>
    </source>
</evidence>
<dbReference type="Gene3D" id="3.40.50.1950">
    <property type="entry name" value="Flavin prenyltransferase-like"/>
    <property type="match status" value="1"/>
</dbReference>
<dbReference type="PANTHER" id="PTHR14359">
    <property type="entry name" value="HOMO-OLIGOMERIC FLAVIN CONTAINING CYS DECARBOXYLASE FAMILY"/>
    <property type="match status" value="1"/>
</dbReference>
<keyword evidence="3" id="KW-0511">Multifunctional enzyme</keyword>
<comment type="pathway">
    <text evidence="3 4">Cofactor biosynthesis; coenzyme A biosynthesis; CoA from (R)-pantothenate: step 2/5.</text>
</comment>
<keyword evidence="2 3" id="KW-0456">Lyase</keyword>
<keyword evidence="3" id="KW-0479">Metal-binding</keyword>
<comment type="caution">
    <text evidence="7">The sequence shown here is derived from an EMBL/GenBank/DDBJ whole genome shotgun (WGS) entry which is preliminary data.</text>
</comment>
<dbReference type="InterPro" id="IPR005252">
    <property type="entry name" value="CoaBC"/>
</dbReference>
<evidence type="ECO:0000313" key="7">
    <source>
        <dbReference type="EMBL" id="MEN1759498.1"/>
    </source>
</evidence>
<keyword evidence="3" id="KW-0460">Magnesium</keyword>
<dbReference type="InterPro" id="IPR035929">
    <property type="entry name" value="CoaB-like_sf"/>
</dbReference>
<reference evidence="7 8" key="1">
    <citation type="submission" date="2024-04" db="EMBL/GenBank/DDBJ databases">
        <title>Genome sequencing and metabolic network reconstruction of aminoacids and betaine degradation by Anoxynatronum sibiricum.</title>
        <authorList>
            <person name="Detkova E.N."/>
            <person name="Boltjanskaja Y.V."/>
            <person name="Mardanov A.V."/>
            <person name="Kevbrin V."/>
        </authorList>
    </citation>
    <scope>NUCLEOTIDE SEQUENCE [LARGE SCALE GENOMIC DNA]</scope>
    <source>
        <strain evidence="7 8">Z-7981</strain>
    </source>
</reference>
<keyword evidence="3 4" id="KW-0288">FMN</keyword>
<evidence type="ECO:0000256" key="1">
    <source>
        <dbReference type="ARBA" id="ARBA00022793"/>
    </source>
</evidence>
<dbReference type="GO" id="GO:0004633">
    <property type="term" value="F:phosphopantothenoylcysteine decarboxylase activity"/>
    <property type="evidence" value="ECO:0007669"/>
    <property type="project" value="UniProtKB-EC"/>
</dbReference>
<comment type="similarity">
    <text evidence="3 4">In the N-terminal section; belongs to the HFCD (homo-oligomeric flavin containing Cys decarboxylase) superfamily.</text>
</comment>
<dbReference type="Proteomes" id="UP001407405">
    <property type="component" value="Unassembled WGS sequence"/>
</dbReference>
<dbReference type="SUPFAM" id="SSF52507">
    <property type="entry name" value="Homo-oligomeric flavin-containing Cys decarboxylases, HFCD"/>
    <property type="match status" value="1"/>
</dbReference>
<dbReference type="InterPro" id="IPR007085">
    <property type="entry name" value="DNA/pantothenate-metab_flavo_C"/>
</dbReference>